<keyword evidence="1" id="KW-0732">Signal</keyword>
<reference evidence="2" key="1">
    <citation type="journal article" date="2023" name="G3 (Bethesda)">
        <title>A reference genome for the long-term kleptoplast-retaining sea slug Elysia crispata morphotype clarki.</title>
        <authorList>
            <person name="Eastman K.E."/>
            <person name="Pendleton A.L."/>
            <person name="Shaikh M.A."/>
            <person name="Suttiyut T."/>
            <person name="Ogas R."/>
            <person name="Tomko P."/>
            <person name="Gavelis G."/>
            <person name="Widhalm J.R."/>
            <person name="Wisecaver J.H."/>
        </authorList>
    </citation>
    <scope>NUCLEOTIDE SEQUENCE</scope>
    <source>
        <strain evidence="2">ECLA1</strain>
    </source>
</reference>
<dbReference type="EMBL" id="JAWDGP010001187">
    <property type="protein sequence ID" value="KAK3793663.1"/>
    <property type="molecule type" value="Genomic_DNA"/>
</dbReference>
<protein>
    <submittedName>
        <fullName evidence="2">Uncharacterized protein</fullName>
    </submittedName>
</protein>
<evidence type="ECO:0000256" key="1">
    <source>
        <dbReference type="SAM" id="SignalP"/>
    </source>
</evidence>
<comment type="caution">
    <text evidence="2">The sequence shown here is derived from an EMBL/GenBank/DDBJ whole genome shotgun (WGS) entry which is preliminary data.</text>
</comment>
<evidence type="ECO:0000313" key="2">
    <source>
        <dbReference type="EMBL" id="KAK3793663.1"/>
    </source>
</evidence>
<dbReference type="Proteomes" id="UP001283361">
    <property type="component" value="Unassembled WGS sequence"/>
</dbReference>
<feature type="signal peptide" evidence="1">
    <location>
        <begin position="1"/>
        <end position="25"/>
    </location>
</feature>
<evidence type="ECO:0000313" key="3">
    <source>
        <dbReference type="Proteomes" id="UP001283361"/>
    </source>
</evidence>
<proteinExistence type="predicted"/>
<keyword evidence="3" id="KW-1185">Reference proteome</keyword>
<dbReference type="AlphaFoldDB" id="A0AAE1E5K3"/>
<organism evidence="2 3">
    <name type="scientific">Elysia crispata</name>
    <name type="common">lettuce slug</name>
    <dbReference type="NCBI Taxonomy" id="231223"/>
    <lineage>
        <taxon>Eukaryota</taxon>
        <taxon>Metazoa</taxon>
        <taxon>Spiralia</taxon>
        <taxon>Lophotrochozoa</taxon>
        <taxon>Mollusca</taxon>
        <taxon>Gastropoda</taxon>
        <taxon>Heterobranchia</taxon>
        <taxon>Euthyneura</taxon>
        <taxon>Panpulmonata</taxon>
        <taxon>Sacoglossa</taxon>
        <taxon>Placobranchoidea</taxon>
        <taxon>Plakobranchidae</taxon>
        <taxon>Elysia</taxon>
    </lineage>
</organism>
<accession>A0AAE1E5K3</accession>
<gene>
    <name evidence="2" type="ORF">RRG08_041273</name>
</gene>
<feature type="chain" id="PRO_5041991263" evidence="1">
    <location>
        <begin position="26"/>
        <end position="81"/>
    </location>
</feature>
<name>A0AAE1E5K3_9GAST</name>
<sequence length="81" mass="9132">MARSRSISVVLTLALLGLLVPVAHAQLNYCEYVDLIYKVLLGCPPSKNPLCAIVDFFENVIFKCNNGLYQPMQIDKMLNRM</sequence>